<evidence type="ECO:0000313" key="3">
    <source>
        <dbReference type="Proteomes" id="UP001281614"/>
    </source>
</evidence>
<comment type="caution">
    <text evidence="2">The sequence shown here is derived from an EMBL/GenBank/DDBJ whole genome shotgun (WGS) entry which is preliminary data.</text>
</comment>
<protein>
    <submittedName>
        <fullName evidence="2">Uncharacterized protein</fullName>
    </submittedName>
</protein>
<sequence>MPVRVLAFAATNYKNQLTTILIGLKKEAASGDAPSYSRLDDDENGNINLTSKEELGRLSNNKSVATMLSFFILGFLVAMTISAIIAFLVPVGLYNDLHCAESP</sequence>
<feature type="transmembrane region" description="Helical" evidence="1">
    <location>
        <begin position="67"/>
        <end position="93"/>
    </location>
</feature>
<keyword evidence="1" id="KW-0812">Transmembrane</keyword>
<accession>A0AAE0DD49</accession>
<dbReference type="AlphaFoldDB" id="A0AAE0DD49"/>
<evidence type="ECO:0000313" key="2">
    <source>
        <dbReference type="EMBL" id="KAK2777207.1"/>
    </source>
</evidence>
<name>A0AAE0DD49_COLKA</name>
<keyword evidence="3" id="KW-1185">Reference proteome</keyword>
<dbReference type="EMBL" id="VYYT01000021">
    <property type="protein sequence ID" value="KAK2777207.1"/>
    <property type="molecule type" value="Genomic_DNA"/>
</dbReference>
<evidence type="ECO:0000256" key="1">
    <source>
        <dbReference type="SAM" id="Phobius"/>
    </source>
</evidence>
<keyword evidence="1" id="KW-0472">Membrane</keyword>
<keyword evidence="1" id="KW-1133">Transmembrane helix</keyword>
<dbReference type="Proteomes" id="UP001281614">
    <property type="component" value="Unassembled WGS sequence"/>
</dbReference>
<organism evidence="2 3">
    <name type="scientific">Colletotrichum kahawae</name>
    <name type="common">Coffee berry disease fungus</name>
    <dbReference type="NCBI Taxonomy" id="34407"/>
    <lineage>
        <taxon>Eukaryota</taxon>
        <taxon>Fungi</taxon>
        <taxon>Dikarya</taxon>
        <taxon>Ascomycota</taxon>
        <taxon>Pezizomycotina</taxon>
        <taxon>Sordariomycetes</taxon>
        <taxon>Hypocreomycetidae</taxon>
        <taxon>Glomerellales</taxon>
        <taxon>Glomerellaceae</taxon>
        <taxon>Colletotrichum</taxon>
        <taxon>Colletotrichum gloeosporioides species complex</taxon>
    </lineage>
</organism>
<reference evidence="2" key="1">
    <citation type="submission" date="2023-02" db="EMBL/GenBank/DDBJ databases">
        <title>Colletotrichum kahawae CIFC_Que2 genome sequencing and assembly.</title>
        <authorList>
            <person name="Baroncelli R."/>
        </authorList>
    </citation>
    <scope>NUCLEOTIDE SEQUENCE</scope>
    <source>
        <strain evidence="2">CIFC_Que2</strain>
    </source>
</reference>
<proteinExistence type="predicted"/>
<gene>
    <name evidence="2" type="ORF">CKAH01_12173</name>
</gene>